<sequence>MPKIVSRSAISTSEDNKALHSTSRLVVNYCLCGEFI</sequence>
<evidence type="ECO:0000313" key="2">
    <source>
        <dbReference type="Proteomes" id="UP000238274"/>
    </source>
</evidence>
<reference evidence="2" key="3">
    <citation type="journal article" date="2018" name="Mol. Plant Microbe Interact.">
        <title>Genome sequence resources for the wheat stripe rust pathogen (Puccinia striiformis f. sp. tritici) and the barley stripe rust pathogen (Puccinia striiformis f. sp. hordei).</title>
        <authorList>
            <person name="Xia C."/>
            <person name="Wang M."/>
            <person name="Yin C."/>
            <person name="Cornejo O.E."/>
            <person name="Hulbert S.H."/>
            <person name="Chen X."/>
        </authorList>
    </citation>
    <scope>NUCLEOTIDE SEQUENCE [LARGE SCALE GENOMIC DNA]</scope>
    <source>
        <strain evidence="2">93TX-2</strain>
    </source>
</reference>
<reference evidence="2" key="2">
    <citation type="journal article" date="2018" name="BMC Genomics">
        <title>Genomic insights into host adaptation between the wheat stripe rust pathogen (Puccinia striiformis f. sp. tritici) and the barley stripe rust pathogen (Puccinia striiformis f. sp. hordei).</title>
        <authorList>
            <person name="Xia C."/>
            <person name="Wang M."/>
            <person name="Yin C."/>
            <person name="Cornejo O.E."/>
            <person name="Hulbert S.H."/>
            <person name="Chen X."/>
        </authorList>
    </citation>
    <scope>NUCLEOTIDE SEQUENCE [LARGE SCALE GENOMIC DNA]</scope>
    <source>
        <strain evidence="2">93TX-2</strain>
    </source>
</reference>
<evidence type="ECO:0000313" key="1">
    <source>
        <dbReference type="EMBL" id="POW22550.1"/>
    </source>
</evidence>
<reference evidence="1 2" key="1">
    <citation type="submission" date="2017-12" db="EMBL/GenBank/DDBJ databases">
        <title>Gene loss provides genomic basis for host adaptation in cereal stripe rust fungi.</title>
        <authorList>
            <person name="Xia C."/>
        </authorList>
    </citation>
    <scope>NUCLEOTIDE SEQUENCE [LARGE SCALE GENOMIC DNA]</scope>
    <source>
        <strain evidence="1 2">93TX-2</strain>
    </source>
</reference>
<dbReference type="AlphaFoldDB" id="A0A2S4WL88"/>
<accession>A0A2S4WL88</accession>
<protein>
    <submittedName>
        <fullName evidence="1">Uncharacterized protein</fullName>
    </submittedName>
</protein>
<dbReference type="Proteomes" id="UP000238274">
    <property type="component" value="Unassembled WGS sequence"/>
</dbReference>
<comment type="caution">
    <text evidence="1">The sequence shown here is derived from an EMBL/GenBank/DDBJ whole genome shotgun (WGS) entry which is preliminary data.</text>
</comment>
<dbReference type="OrthoDB" id="418131at2759"/>
<keyword evidence="2" id="KW-1185">Reference proteome</keyword>
<gene>
    <name evidence="1" type="ORF">PSHT_01257</name>
</gene>
<name>A0A2S4WL88_9BASI</name>
<proteinExistence type="predicted"/>
<dbReference type="VEuPathDB" id="FungiDB:PSHT_01257"/>
<organism evidence="1 2">
    <name type="scientific">Puccinia striiformis</name>
    <dbReference type="NCBI Taxonomy" id="27350"/>
    <lineage>
        <taxon>Eukaryota</taxon>
        <taxon>Fungi</taxon>
        <taxon>Dikarya</taxon>
        <taxon>Basidiomycota</taxon>
        <taxon>Pucciniomycotina</taxon>
        <taxon>Pucciniomycetes</taxon>
        <taxon>Pucciniales</taxon>
        <taxon>Pucciniaceae</taxon>
        <taxon>Puccinia</taxon>
    </lineage>
</organism>
<dbReference type="EMBL" id="PKSM01000009">
    <property type="protein sequence ID" value="POW22550.1"/>
    <property type="molecule type" value="Genomic_DNA"/>
</dbReference>